<gene>
    <name evidence="1" type="ORF">ACFQ47_04840</name>
</gene>
<dbReference type="SUPFAM" id="SSF89360">
    <property type="entry name" value="HesB-like domain"/>
    <property type="match status" value="1"/>
</dbReference>
<organism evidence="1 2">
    <name type="scientific">Lacticaseibacillus yichunensis</name>
    <dbReference type="NCBI Taxonomy" id="2486015"/>
    <lineage>
        <taxon>Bacteria</taxon>
        <taxon>Bacillati</taxon>
        <taxon>Bacillota</taxon>
        <taxon>Bacilli</taxon>
        <taxon>Lactobacillales</taxon>
        <taxon>Lactobacillaceae</taxon>
        <taxon>Lacticaseibacillus</taxon>
    </lineage>
</organism>
<name>A0ABW4CM57_9LACO</name>
<evidence type="ECO:0000313" key="1">
    <source>
        <dbReference type="EMBL" id="MFD1432007.1"/>
    </source>
</evidence>
<accession>A0ABW4CM57</accession>
<evidence type="ECO:0000313" key="2">
    <source>
        <dbReference type="Proteomes" id="UP001597192"/>
    </source>
</evidence>
<dbReference type="InterPro" id="IPR035903">
    <property type="entry name" value="HesB-like_dom_sf"/>
</dbReference>
<keyword evidence="2" id="KW-1185">Reference proteome</keyword>
<proteinExistence type="predicted"/>
<protein>
    <submittedName>
        <fullName evidence="1">HesB/YadR/YfhF family protein</fullName>
    </submittedName>
</protein>
<dbReference type="RefSeq" id="WP_125696005.1">
    <property type="nucleotide sequence ID" value="NZ_JBHTOG010000020.1"/>
</dbReference>
<sequence length="99" mass="11052">MAITMTDAASKWFRDELALPAGAGIRFFGKVYGKTNVHDGFSVGMTRDDTPAEVVEDFLKDGIHYYVTAGDAWFFNGLDMAVDYDAHRDEPVYTFTEQG</sequence>
<dbReference type="EMBL" id="JBHTOG010000020">
    <property type="protein sequence ID" value="MFD1432007.1"/>
    <property type="molecule type" value="Genomic_DNA"/>
</dbReference>
<dbReference type="Proteomes" id="UP001597192">
    <property type="component" value="Unassembled WGS sequence"/>
</dbReference>
<reference evidence="2" key="1">
    <citation type="journal article" date="2019" name="Int. J. Syst. Evol. Microbiol.">
        <title>The Global Catalogue of Microorganisms (GCM) 10K type strain sequencing project: providing services to taxonomists for standard genome sequencing and annotation.</title>
        <authorList>
            <consortium name="The Broad Institute Genomics Platform"/>
            <consortium name="The Broad Institute Genome Sequencing Center for Infectious Disease"/>
            <person name="Wu L."/>
            <person name="Ma J."/>
        </authorList>
    </citation>
    <scope>NUCLEOTIDE SEQUENCE [LARGE SCALE GENOMIC DNA]</scope>
    <source>
        <strain evidence="2">CCM 8947</strain>
    </source>
</reference>
<comment type="caution">
    <text evidence="1">The sequence shown here is derived from an EMBL/GenBank/DDBJ whole genome shotgun (WGS) entry which is preliminary data.</text>
</comment>